<name>A0A507B5G7_9PEZI</name>
<evidence type="ECO:0000313" key="3">
    <source>
        <dbReference type="Proteomes" id="UP000319257"/>
    </source>
</evidence>
<proteinExistence type="predicted"/>
<protein>
    <submittedName>
        <fullName evidence="2">Uncharacterized protein</fullName>
    </submittedName>
</protein>
<dbReference type="Proteomes" id="UP000319257">
    <property type="component" value="Unassembled WGS sequence"/>
</dbReference>
<organism evidence="2 3">
    <name type="scientific">Thyridium curvatum</name>
    <dbReference type="NCBI Taxonomy" id="1093900"/>
    <lineage>
        <taxon>Eukaryota</taxon>
        <taxon>Fungi</taxon>
        <taxon>Dikarya</taxon>
        <taxon>Ascomycota</taxon>
        <taxon>Pezizomycotina</taxon>
        <taxon>Sordariomycetes</taxon>
        <taxon>Sordariomycetidae</taxon>
        <taxon>Thyridiales</taxon>
        <taxon>Thyridiaceae</taxon>
        <taxon>Thyridium</taxon>
    </lineage>
</organism>
<feature type="region of interest" description="Disordered" evidence="1">
    <location>
        <begin position="306"/>
        <end position="329"/>
    </location>
</feature>
<accession>A0A507B5G7</accession>
<dbReference type="AlphaFoldDB" id="A0A507B5G7"/>
<dbReference type="GeneID" id="41970592"/>
<keyword evidence="3" id="KW-1185">Reference proteome</keyword>
<gene>
    <name evidence="2" type="ORF">E0L32_003145</name>
</gene>
<evidence type="ECO:0000256" key="1">
    <source>
        <dbReference type="SAM" id="MobiDB-lite"/>
    </source>
</evidence>
<evidence type="ECO:0000313" key="2">
    <source>
        <dbReference type="EMBL" id="TPX17502.1"/>
    </source>
</evidence>
<dbReference type="EMBL" id="SKBQ01000013">
    <property type="protein sequence ID" value="TPX17502.1"/>
    <property type="molecule type" value="Genomic_DNA"/>
</dbReference>
<feature type="compositionally biased region" description="Basic and acidic residues" evidence="1">
    <location>
        <begin position="306"/>
        <end position="315"/>
    </location>
</feature>
<feature type="region of interest" description="Disordered" evidence="1">
    <location>
        <begin position="384"/>
        <end position="440"/>
    </location>
</feature>
<sequence>MPPKIPPSRPDEDPAPEVHGSKAGVGDGLANKGYPDPSLEPYILSLTSPAKTLTTRQSSVSDAGILLTSAETTGVVASGGTGARADGQQSQGPNVFNGTNHVTVIQHMKNTVSATTHDEYNIGHGARAATPTSLSGHSSSSVHCRDVVSKSQATVMAPIGPVAPETVPGISDLVVELPETVTSESTDQYMDISGDEGPLVAIPSTADAFASRVKTIGDDIVASYNAILPLLRRRTSPQFFQSICIQSGMFTEKNRWLFDKIDAISVHDPESQEVYESPYVLVYSELVSLQKHMKLLRSGTGKEALAQKEPDDWHTDVAQTSGKKNEVEEKLNTKSVWHLAFKSTKSAKTTATRNDHLIWLRVESCVVEVSSFRELSFQGHNQEAIDDSGMLDPPSTEGTGPHNLKRKASSQLPEPPGKCQKTRPNQTRRMTDPGPQLPRGIQVCPEYLMPHDTTEKAIMKLTDMVCDHSIYYLSQETRSAYGATAKGLTLRKILDNRHQKRYERCWNLLWIVRLARLAAEAVLRFDLRDSDPHPQEIIVFYGADKKDSEMHLSPFLEVKIERSGPQGLSDTGGETDDEADQSNHQPKRQQVLLNLGNVLLQLGVKRDVKLGKAPSGPDQMKEYINKHADKTITGVHQKYADAVRSCTRFYGKEKAMGESAFRESFFKLIIEPLKDCESIIDGQEKEGKRLNTKH</sequence>
<dbReference type="OrthoDB" id="4773641at2759"/>
<feature type="region of interest" description="Disordered" evidence="1">
    <location>
        <begin position="1"/>
        <end position="38"/>
    </location>
</feature>
<dbReference type="InParanoid" id="A0A507B5G7"/>
<reference evidence="2 3" key="1">
    <citation type="submission" date="2019-06" db="EMBL/GenBank/DDBJ databases">
        <title>Draft genome sequence of the filamentous fungus Phialemoniopsis curvata isolated from diesel fuel.</title>
        <authorList>
            <person name="Varaljay V.A."/>
            <person name="Lyon W.J."/>
            <person name="Crouch A.L."/>
            <person name="Drake C.E."/>
            <person name="Hollomon J.M."/>
            <person name="Nadeau L.J."/>
            <person name="Nunn H.S."/>
            <person name="Stevenson B.S."/>
            <person name="Bojanowski C.L."/>
            <person name="Crookes-Goodson W.J."/>
        </authorList>
    </citation>
    <scope>NUCLEOTIDE SEQUENCE [LARGE SCALE GENOMIC DNA]</scope>
    <source>
        <strain evidence="2 3">D216</strain>
    </source>
</reference>
<dbReference type="RefSeq" id="XP_030999213.1">
    <property type="nucleotide sequence ID" value="XM_031137413.1"/>
</dbReference>
<feature type="region of interest" description="Disordered" evidence="1">
    <location>
        <begin position="563"/>
        <end position="586"/>
    </location>
</feature>
<comment type="caution">
    <text evidence="2">The sequence shown here is derived from an EMBL/GenBank/DDBJ whole genome shotgun (WGS) entry which is preliminary data.</text>
</comment>